<dbReference type="Proteomes" id="UP000198619">
    <property type="component" value="Unassembled WGS sequence"/>
</dbReference>
<evidence type="ECO:0000256" key="1">
    <source>
        <dbReference type="SAM" id="MobiDB-lite"/>
    </source>
</evidence>
<organism evidence="2 3">
    <name type="scientific">Clostridium frigidicarnis</name>
    <dbReference type="NCBI Taxonomy" id="84698"/>
    <lineage>
        <taxon>Bacteria</taxon>
        <taxon>Bacillati</taxon>
        <taxon>Bacillota</taxon>
        <taxon>Clostridia</taxon>
        <taxon>Eubacteriales</taxon>
        <taxon>Clostridiaceae</taxon>
        <taxon>Clostridium</taxon>
    </lineage>
</organism>
<sequence>MDRDEFNMLNVEQQVNYINSRLDEDLTLRDVIERKLNLPRSTIRNRFTRNRYVFNKRVNKYIKNSEVKDSKVKNNINTNLPKDESKKTQRSNVNITKSNTVVGPFDCKDKSNANEKDNKFENIQEGNINITKSNMEIYSLENSEIKDLRELLKYKDNILKLLGNKSLNKGSAIDISELSGDLKVKTIKIYDNVLKKFNEFINCHKEFKQQDIISLALKEFLDRHS</sequence>
<protein>
    <submittedName>
        <fullName evidence="2">Uncharacterized protein</fullName>
    </submittedName>
</protein>
<reference evidence="2 3" key="1">
    <citation type="submission" date="2016-10" db="EMBL/GenBank/DDBJ databases">
        <authorList>
            <person name="de Groot N.N."/>
        </authorList>
    </citation>
    <scope>NUCLEOTIDE SEQUENCE [LARGE SCALE GENOMIC DNA]</scope>
    <source>
        <strain evidence="2 3">DSM 12271</strain>
    </source>
</reference>
<gene>
    <name evidence="2" type="ORF">SAMN04488528_10588</name>
</gene>
<dbReference type="AlphaFoldDB" id="A0A1I1B259"/>
<evidence type="ECO:0000313" key="3">
    <source>
        <dbReference type="Proteomes" id="UP000198619"/>
    </source>
</evidence>
<keyword evidence="3" id="KW-1185">Reference proteome</keyword>
<dbReference type="EMBL" id="FOKI01000058">
    <property type="protein sequence ID" value="SFB44341.1"/>
    <property type="molecule type" value="Genomic_DNA"/>
</dbReference>
<dbReference type="OrthoDB" id="1936659at2"/>
<dbReference type="RefSeq" id="WP_090043136.1">
    <property type="nucleotide sequence ID" value="NZ_FOKI01000058.1"/>
</dbReference>
<proteinExistence type="predicted"/>
<evidence type="ECO:0000313" key="2">
    <source>
        <dbReference type="EMBL" id="SFB44341.1"/>
    </source>
</evidence>
<accession>A0A1I1B259</accession>
<name>A0A1I1B259_9CLOT</name>
<feature type="region of interest" description="Disordered" evidence="1">
    <location>
        <begin position="72"/>
        <end position="93"/>
    </location>
</feature>